<name>A0A7J7UPH6_MYOMY</name>
<organism evidence="1 2">
    <name type="scientific">Myotis myotis</name>
    <name type="common">Greater mouse-eared bat</name>
    <name type="synonym">Vespertilio myotis</name>
    <dbReference type="NCBI Taxonomy" id="51298"/>
    <lineage>
        <taxon>Eukaryota</taxon>
        <taxon>Metazoa</taxon>
        <taxon>Chordata</taxon>
        <taxon>Craniata</taxon>
        <taxon>Vertebrata</taxon>
        <taxon>Euteleostomi</taxon>
        <taxon>Mammalia</taxon>
        <taxon>Eutheria</taxon>
        <taxon>Laurasiatheria</taxon>
        <taxon>Chiroptera</taxon>
        <taxon>Yangochiroptera</taxon>
        <taxon>Vespertilionidae</taxon>
        <taxon>Myotis</taxon>
    </lineage>
</organism>
<dbReference type="Proteomes" id="UP000527355">
    <property type="component" value="Unassembled WGS sequence"/>
</dbReference>
<sequence length="132" mass="14159">MVQRCSLVLLYGCDLDCDPQRAYLWGWEAVRTRQGRGGENPPLVGDICPLRNTPLQLREERGRSEFLTAASQPVVWSVVCGGAVMACGSGESSGSGTQPAQTVPAEADVHISHPRNVSQGEAGVCVRVYECV</sequence>
<comment type="caution">
    <text evidence="1">The sequence shown here is derived from an EMBL/GenBank/DDBJ whole genome shotgun (WGS) entry which is preliminary data.</text>
</comment>
<evidence type="ECO:0000313" key="2">
    <source>
        <dbReference type="Proteomes" id="UP000527355"/>
    </source>
</evidence>
<keyword evidence="2" id="KW-1185">Reference proteome</keyword>
<gene>
    <name evidence="1" type="ORF">mMyoMyo1_008600</name>
</gene>
<dbReference type="AlphaFoldDB" id="A0A7J7UPH6"/>
<reference evidence="1 2" key="1">
    <citation type="journal article" date="2020" name="Nature">
        <title>Six reference-quality genomes reveal evolution of bat adaptations.</title>
        <authorList>
            <person name="Jebb D."/>
            <person name="Huang Z."/>
            <person name="Pippel M."/>
            <person name="Hughes G.M."/>
            <person name="Lavrichenko K."/>
            <person name="Devanna P."/>
            <person name="Winkler S."/>
            <person name="Jermiin L.S."/>
            <person name="Skirmuntt E.C."/>
            <person name="Katzourakis A."/>
            <person name="Burkitt-Gray L."/>
            <person name="Ray D.A."/>
            <person name="Sullivan K.A.M."/>
            <person name="Roscito J.G."/>
            <person name="Kirilenko B.M."/>
            <person name="Davalos L.M."/>
            <person name="Corthals A.P."/>
            <person name="Power M.L."/>
            <person name="Jones G."/>
            <person name="Ransome R.D."/>
            <person name="Dechmann D.K.N."/>
            <person name="Locatelli A.G."/>
            <person name="Puechmaille S.J."/>
            <person name="Fedrigo O."/>
            <person name="Jarvis E.D."/>
            <person name="Hiller M."/>
            <person name="Vernes S.C."/>
            <person name="Myers E.W."/>
            <person name="Teeling E.C."/>
        </authorList>
    </citation>
    <scope>NUCLEOTIDE SEQUENCE [LARGE SCALE GENOMIC DNA]</scope>
    <source>
        <strain evidence="1">MMyoMyo1</strain>
        <tissue evidence="1">Flight muscle</tissue>
    </source>
</reference>
<accession>A0A7J7UPH6</accession>
<proteinExistence type="predicted"/>
<protein>
    <submittedName>
        <fullName evidence="1">Uncharacterized protein</fullName>
    </submittedName>
</protein>
<evidence type="ECO:0000313" key="1">
    <source>
        <dbReference type="EMBL" id="KAF6314809.1"/>
    </source>
</evidence>
<dbReference type="EMBL" id="JABWUV010000012">
    <property type="protein sequence ID" value="KAF6314809.1"/>
    <property type="molecule type" value="Genomic_DNA"/>
</dbReference>